<keyword evidence="2" id="KW-0812">Transmembrane</keyword>
<dbReference type="AlphaFoldDB" id="L8K273"/>
<dbReference type="PANTHER" id="PTHR30386:SF18">
    <property type="entry name" value="INNER MEMBRANE PROTEIN YIAV-RELATED"/>
    <property type="match status" value="1"/>
</dbReference>
<reference evidence="3 4" key="1">
    <citation type="submission" date="2012-12" db="EMBL/GenBank/DDBJ databases">
        <title>Genome assembly of Fulvivirga imtechensis AK7.</title>
        <authorList>
            <person name="Nupur N."/>
            <person name="Khatri I."/>
            <person name="Kumar R."/>
            <person name="Subramanian S."/>
            <person name="Pinnaka A."/>
        </authorList>
    </citation>
    <scope>NUCLEOTIDE SEQUENCE [LARGE SCALE GENOMIC DNA]</scope>
    <source>
        <strain evidence="3 4">AK7</strain>
    </source>
</reference>
<sequence length="451" mass="51249">MNLSSVSVKKRVRKSDFYTLKTLKTPSAGKTLARWLIGFFLLFIVCLFLPWQQNIQGKGKVTALTPENRPQAVESAIAGRISNWKVVEGQYVSKGDTILQLSEIKEKYFDPQMLERLGEQITSKEKALTSKIAKAQALQDQIKALQKAMNIKLNQAQNKYVQARLKLTSDSVDYEAERVRYANFRNQYERNKTLYEAGNIALTKLQDLESKFQESKMKVVSAENKFLQSKTELVTARIDINAVEADYYDKINKAESELNATLSDTYNTEGELFKLRNEYTNMEIRNEQYVLRAPQDGYVVQAMKAGIGETIKEGEPVVSILPQSLDKAVALFIKPMDMPLIARGNKVRVEFDGWPALQFSGWPNVSVGSFGGIVQVVDRVNSVEGLFRILVTPDPDDEPWPERLALGSGAKGWVMLEDVPLWYEIWRQLNGFPPSLYEENKDMTFVKDDKK</sequence>
<protein>
    <submittedName>
        <fullName evidence="3">RND efflux membrane fusion protein</fullName>
    </submittedName>
</protein>
<keyword evidence="4" id="KW-1185">Reference proteome</keyword>
<accession>L8K273</accession>
<evidence type="ECO:0000313" key="3">
    <source>
        <dbReference type="EMBL" id="ELR73552.1"/>
    </source>
</evidence>
<dbReference type="STRING" id="1237149.C900_02637"/>
<dbReference type="EMBL" id="AMZN01000004">
    <property type="protein sequence ID" value="ELR73552.1"/>
    <property type="molecule type" value="Genomic_DNA"/>
</dbReference>
<gene>
    <name evidence="3" type="ORF">C900_02637</name>
</gene>
<evidence type="ECO:0000313" key="4">
    <source>
        <dbReference type="Proteomes" id="UP000011135"/>
    </source>
</evidence>
<proteinExistence type="predicted"/>
<comment type="caution">
    <text evidence="3">The sequence shown here is derived from an EMBL/GenBank/DDBJ whole genome shotgun (WGS) entry which is preliminary data.</text>
</comment>
<dbReference type="eggNOG" id="COG0845">
    <property type="taxonomic scope" value="Bacteria"/>
</dbReference>
<dbReference type="Proteomes" id="UP000011135">
    <property type="component" value="Unassembled WGS sequence"/>
</dbReference>
<keyword evidence="1" id="KW-0175">Coiled coil</keyword>
<feature type="transmembrane region" description="Helical" evidence="2">
    <location>
        <begin position="32"/>
        <end position="51"/>
    </location>
</feature>
<keyword evidence="2" id="KW-1133">Transmembrane helix</keyword>
<dbReference type="InterPro" id="IPR050739">
    <property type="entry name" value="MFP"/>
</dbReference>
<evidence type="ECO:0000256" key="1">
    <source>
        <dbReference type="SAM" id="Coils"/>
    </source>
</evidence>
<keyword evidence="2" id="KW-0472">Membrane</keyword>
<name>L8K273_9BACT</name>
<dbReference type="Gene3D" id="2.40.50.100">
    <property type="match status" value="1"/>
</dbReference>
<dbReference type="PATRIC" id="fig|1237149.3.peg.328"/>
<feature type="coiled-coil region" evidence="1">
    <location>
        <begin position="128"/>
        <end position="166"/>
    </location>
</feature>
<organism evidence="3 4">
    <name type="scientific">Fulvivirga imtechensis AK7</name>
    <dbReference type="NCBI Taxonomy" id="1237149"/>
    <lineage>
        <taxon>Bacteria</taxon>
        <taxon>Pseudomonadati</taxon>
        <taxon>Bacteroidota</taxon>
        <taxon>Cytophagia</taxon>
        <taxon>Cytophagales</taxon>
        <taxon>Fulvivirgaceae</taxon>
        <taxon>Fulvivirga</taxon>
    </lineage>
</organism>
<dbReference type="PANTHER" id="PTHR30386">
    <property type="entry name" value="MEMBRANE FUSION SUBUNIT OF EMRAB-TOLC MULTIDRUG EFFLUX PUMP"/>
    <property type="match status" value="1"/>
</dbReference>
<evidence type="ECO:0000256" key="2">
    <source>
        <dbReference type="SAM" id="Phobius"/>
    </source>
</evidence>